<name>A0A6J5KU32_9CAUD</name>
<organism evidence="2">
    <name type="scientific">uncultured Caudovirales phage</name>
    <dbReference type="NCBI Taxonomy" id="2100421"/>
    <lineage>
        <taxon>Viruses</taxon>
        <taxon>Duplodnaviria</taxon>
        <taxon>Heunggongvirae</taxon>
        <taxon>Uroviricota</taxon>
        <taxon>Caudoviricetes</taxon>
        <taxon>Peduoviridae</taxon>
        <taxon>Maltschvirus</taxon>
        <taxon>Maltschvirus maltsch</taxon>
    </lineage>
</organism>
<feature type="compositionally biased region" description="Basic and acidic residues" evidence="1">
    <location>
        <begin position="72"/>
        <end position="86"/>
    </location>
</feature>
<dbReference type="EMBL" id="LR796175">
    <property type="protein sequence ID" value="CAB4123690.1"/>
    <property type="molecule type" value="Genomic_DNA"/>
</dbReference>
<feature type="compositionally biased region" description="Basic and acidic residues" evidence="1">
    <location>
        <begin position="131"/>
        <end position="140"/>
    </location>
</feature>
<evidence type="ECO:0000256" key="1">
    <source>
        <dbReference type="SAM" id="MobiDB-lite"/>
    </source>
</evidence>
<feature type="region of interest" description="Disordered" evidence="1">
    <location>
        <begin position="66"/>
        <end position="140"/>
    </location>
</feature>
<reference evidence="2" key="1">
    <citation type="submission" date="2020-04" db="EMBL/GenBank/DDBJ databases">
        <authorList>
            <person name="Chiriac C."/>
            <person name="Salcher M."/>
            <person name="Ghai R."/>
            <person name="Kavagutti S V."/>
        </authorList>
    </citation>
    <scope>NUCLEOTIDE SEQUENCE</scope>
</reference>
<gene>
    <name evidence="2" type="ORF">UFOVP45_8</name>
</gene>
<proteinExistence type="predicted"/>
<evidence type="ECO:0000313" key="2">
    <source>
        <dbReference type="EMBL" id="CAB4123690.1"/>
    </source>
</evidence>
<protein>
    <submittedName>
        <fullName evidence="2">Uncharacterized protein</fullName>
    </submittedName>
</protein>
<feature type="compositionally biased region" description="Polar residues" evidence="1">
    <location>
        <begin position="115"/>
        <end position="130"/>
    </location>
</feature>
<accession>A0A6J5KU32</accession>
<sequence>MLPVNLPSQGISPYNFSNVNMGEKAGKLLQTAVKHGVQKQGIRDQYAKEQLKARTTISNLSKMQFPSSSIADHVESEKKAAAFKKSETKRRKNPPQGPTPQGSAELAFSEHNGPQPGQGTPTRQAAGTHNSLRDIATKPL</sequence>